<dbReference type="SUPFAM" id="SSF52540">
    <property type="entry name" value="P-loop containing nucleoside triphosphate hydrolases"/>
    <property type="match status" value="1"/>
</dbReference>
<dbReference type="InterPro" id="IPR011703">
    <property type="entry name" value="ATPase_AAA-3"/>
</dbReference>
<protein>
    <submittedName>
        <fullName evidence="5">MoxR family ATPase</fullName>
    </submittedName>
</protein>
<accession>A0A9D1H764</accession>
<dbReference type="GO" id="GO:0005524">
    <property type="term" value="F:ATP binding"/>
    <property type="evidence" value="ECO:0007669"/>
    <property type="project" value="UniProtKB-KW"/>
</dbReference>
<comment type="similarity">
    <text evidence="3">Belongs to the MoxR family.</text>
</comment>
<reference evidence="5" key="2">
    <citation type="journal article" date="2021" name="PeerJ">
        <title>Extensive microbial diversity within the chicken gut microbiome revealed by metagenomics and culture.</title>
        <authorList>
            <person name="Gilroy R."/>
            <person name="Ravi A."/>
            <person name="Getino M."/>
            <person name="Pursley I."/>
            <person name="Horton D.L."/>
            <person name="Alikhan N.F."/>
            <person name="Baker D."/>
            <person name="Gharbi K."/>
            <person name="Hall N."/>
            <person name="Watson M."/>
            <person name="Adriaenssens E.M."/>
            <person name="Foster-Nyarko E."/>
            <person name="Jarju S."/>
            <person name="Secka A."/>
            <person name="Antonio M."/>
            <person name="Oren A."/>
            <person name="Chaudhuri R.R."/>
            <person name="La Ragione R."/>
            <person name="Hildebrand F."/>
            <person name="Pallen M.J."/>
        </authorList>
    </citation>
    <scope>NUCLEOTIDE SEQUENCE</scope>
    <source>
        <strain evidence="5">ChiBcec7-5410</strain>
    </source>
</reference>
<dbReference type="Gene3D" id="1.10.8.80">
    <property type="entry name" value="Magnesium chelatase subunit I, C-Terminal domain"/>
    <property type="match status" value="1"/>
</dbReference>
<evidence type="ECO:0000256" key="1">
    <source>
        <dbReference type="ARBA" id="ARBA00022741"/>
    </source>
</evidence>
<evidence type="ECO:0000313" key="5">
    <source>
        <dbReference type="EMBL" id="HIT94868.1"/>
    </source>
</evidence>
<dbReference type="PANTHER" id="PTHR42759">
    <property type="entry name" value="MOXR FAMILY PROTEIN"/>
    <property type="match status" value="1"/>
</dbReference>
<gene>
    <name evidence="5" type="ORF">IAC43_06750</name>
</gene>
<dbReference type="PANTHER" id="PTHR42759:SF5">
    <property type="entry name" value="METHANOL DEHYDROGENASE REGULATOR"/>
    <property type="match status" value="1"/>
</dbReference>
<proteinExistence type="inferred from homology"/>
<dbReference type="EMBL" id="DVLW01000186">
    <property type="protein sequence ID" value="HIT94868.1"/>
    <property type="molecule type" value="Genomic_DNA"/>
</dbReference>
<dbReference type="InterPro" id="IPR041628">
    <property type="entry name" value="ChlI/MoxR_AAA_lid"/>
</dbReference>
<dbReference type="InterPro" id="IPR050764">
    <property type="entry name" value="CbbQ/NirQ/NorQ/GpvN"/>
</dbReference>
<dbReference type="GO" id="GO:0016887">
    <property type="term" value="F:ATP hydrolysis activity"/>
    <property type="evidence" value="ECO:0007669"/>
    <property type="project" value="InterPro"/>
</dbReference>
<reference evidence="5" key="1">
    <citation type="submission" date="2020-10" db="EMBL/GenBank/DDBJ databases">
        <authorList>
            <person name="Gilroy R."/>
        </authorList>
    </citation>
    <scope>NUCLEOTIDE SEQUENCE</scope>
    <source>
        <strain evidence="5">ChiBcec7-5410</strain>
    </source>
</reference>
<evidence type="ECO:0000313" key="6">
    <source>
        <dbReference type="Proteomes" id="UP000824160"/>
    </source>
</evidence>
<organism evidence="5 6">
    <name type="scientific">Candidatus Faecivivens stercoripullorum</name>
    <dbReference type="NCBI Taxonomy" id="2840805"/>
    <lineage>
        <taxon>Bacteria</taxon>
        <taxon>Bacillati</taxon>
        <taxon>Bacillota</taxon>
        <taxon>Clostridia</taxon>
        <taxon>Eubacteriales</taxon>
        <taxon>Oscillospiraceae</taxon>
        <taxon>Oscillospiraceae incertae sedis</taxon>
        <taxon>Candidatus Faecivivens</taxon>
    </lineage>
</organism>
<feature type="domain" description="AAA+ ATPase" evidence="4">
    <location>
        <begin position="37"/>
        <end position="178"/>
    </location>
</feature>
<dbReference type="Proteomes" id="UP000824160">
    <property type="component" value="Unassembled WGS sequence"/>
</dbReference>
<name>A0A9D1H764_9FIRM</name>
<dbReference type="Gene3D" id="3.40.50.300">
    <property type="entry name" value="P-loop containing nucleotide triphosphate hydrolases"/>
    <property type="match status" value="1"/>
</dbReference>
<comment type="caution">
    <text evidence="5">The sequence shown here is derived from an EMBL/GenBank/DDBJ whole genome shotgun (WGS) entry which is preliminary data.</text>
</comment>
<evidence type="ECO:0000256" key="2">
    <source>
        <dbReference type="ARBA" id="ARBA00022840"/>
    </source>
</evidence>
<dbReference type="InterPro" id="IPR003593">
    <property type="entry name" value="AAA+_ATPase"/>
</dbReference>
<dbReference type="AlphaFoldDB" id="A0A9D1H764"/>
<dbReference type="CDD" id="cd00009">
    <property type="entry name" value="AAA"/>
    <property type="match status" value="1"/>
</dbReference>
<dbReference type="InterPro" id="IPR027417">
    <property type="entry name" value="P-loop_NTPase"/>
</dbReference>
<evidence type="ECO:0000256" key="3">
    <source>
        <dbReference type="ARBA" id="ARBA00061607"/>
    </source>
</evidence>
<dbReference type="FunFam" id="3.40.50.300:FF:000640">
    <property type="entry name" value="MoxR family ATPase"/>
    <property type="match status" value="1"/>
</dbReference>
<dbReference type="Pfam" id="PF17863">
    <property type="entry name" value="AAA_lid_2"/>
    <property type="match status" value="1"/>
</dbReference>
<keyword evidence="2" id="KW-0067">ATP-binding</keyword>
<dbReference type="PIRSF" id="PIRSF002849">
    <property type="entry name" value="AAA_ATPase_chaperone_MoxR_prd"/>
    <property type="match status" value="1"/>
</dbReference>
<dbReference type="Pfam" id="PF07726">
    <property type="entry name" value="AAA_3"/>
    <property type="match status" value="1"/>
</dbReference>
<evidence type="ECO:0000259" key="4">
    <source>
        <dbReference type="SMART" id="SM00382"/>
    </source>
</evidence>
<dbReference type="SMART" id="SM00382">
    <property type="entry name" value="AAA"/>
    <property type="match status" value="1"/>
</dbReference>
<keyword evidence="1" id="KW-0547">Nucleotide-binding</keyword>
<sequence>MEIKEVAALASRLRENVSKVIIGKDDVINKVTLCLFCGGHILLEDIPGTGKTTMAKAFARSLSCDFARVQFTPDLLPSELTGINYYNQQAGEFTFKPGSIFTNILLGDEINRATPRTQSALLECMEEGQVSVDGKTYALDKPFLVIATQNPVEIQGTFPLPEAQLDRFFMRLSMGYPDAAAESQMLSGVAVTHPVDSVTPVATGEDILAAQEAVKKVKVSEAIRGYIVAIADATRRSDRVRLGLSPRGSIALMRASQAMAAVNGRDYVLPDDVKAVAHDVICHRMICKGFSASQSAAAPGEVLSVILGQLPVPTE</sequence>